<feature type="repeat" description="WD" evidence="3">
    <location>
        <begin position="1321"/>
        <end position="1362"/>
    </location>
</feature>
<feature type="repeat" description="WD" evidence="3">
    <location>
        <begin position="1148"/>
        <end position="1183"/>
    </location>
</feature>
<feature type="domain" description="Nephrocystin 3-like N-terminal" evidence="5">
    <location>
        <begin position="354"/>
        <end position="527"/>
    </location>
</feature>
<dbReference type="PROSITE" id="PS50082">
    <property type="entry name" value="WD_REPEATS_2"/>
    <property type="match status" value="14"/>
</dbReference>
<keyword evidence="1 3" id="KW-0853">WD repeat</keyword>
<dbReference type="SUPFAM" id="SSF50978">
    <property type="entry name" value="WD40 repeat-like"/>
    <property type="match status" value="2"/>
</dbReference>
<dbReference type="InterPro" id="IPR019775">
    <property type="entry name" value="WD40_repeat_CS"/>
</dbReference>
<reference evidence="6 7" key="1">
    <citation type="journal article" date="2018" name="Evol. Lett.">
        <title>Horizontal gene cluster transfer increased hallucinogenic mushroom diversity.</title>
        <authorList>
            <person name="Reynolds H.T."/>
            <person name="Vijayakumar V."/>
            <person name="Gluck-Thaler E."/>
            <person name="Korotkin H.B."/>
            <person name="Matheny P.B."/>
            <person name="Slot J.C."/>
        </authorList>
    </citation>
    <scope>NUCLEOTIDE SEQUENCE [LARGE SCALE GENOMIC DNA]</scope>
    <source>
        <strain evidence="6 7">SRW20</strain>
    </source>
</reference>
<feature type="repeat" description="WD" evidence="3">
    <location>
        <begin position="933"/>
        <end position="974"/>
    </location>
</feature>
<dbReference type="EMBL" id="NHYE01005310">
    <property type="protein sequence ID" value="PPQ74828.1"/>
    <property type="molecule type" value="Genomic_DNA"/>
</dbReference>
<feature type="repeat" description="WD" evidence="3">
    <location>
        <begin position="1019"/>
        <end position="1060"/>
    </location>
</feature>
<feature type="repeat" description="WD" evidence="3">
    <location>
        <begin position="1278"/>
        <end position="1319"/>
    </location>
</feature>
<dbReference type="PROSITE" id="PS00678">
    <property type="entry name" value="WD_REPEATS_1"/>
    <property type="match status" value="7"/>
</dbReference>
<dbReference type="Pfam" id="PF24883">
    <property type="entry name" value="NPHP3_N"/>
    <property type="match status" value="1"/>
</dbReference>
<name>A0A409W8I0_9AGAR</name>
<sequence>MDEPNTRRRHSLLGIVGLRTGQNRDEQEGLRGPVRRAISSSITRGFRRLFGRKENTINDGASPGVLALSDTRSVNEERTAAAKLIYSARTISSSAPDIMKAGSSTTPPSEPTVQAMTPEPSSSAAAALNFATKAVRGMQLAPGVLRKDLPGMESVENGIDLMYSVSSVLEALKTFFNITEKLSTIHPYVQLACTILGAISKVITEQADRDRSVQNLLVTMRDLYMLLNNERLQEIQSMKTIVQCICQQTLECSYFIEGYTKNQKFRTRIAKNLSSHTDSRIAQYQQVFEELRQGFETRASLETLLGGRETLLAVNRIWDKMNVVDDIAQSVDLNSMPYAGGAGLNLEKVCLEGTRKEILNEIMEWASSTDESRVFWLHGNAGKGKSAIAHTIAHHFQLLERLGSCFCFDRNEAGQKRYQTIFTTIARDLSDRDEHLRAGLQNAVHKYSSLKSTTDILQQWKEFIVKPIMRQGDAMAGPIVIVIDALDESGDSDSRKSLLRVLAGKLADPESRIQDLPPNFRFLVTSRLLPDIHQAFKDVSHVQQRSMDDILSTGSDISTYIQSELSGWDVSGEVGVLERLTVSSNGLFEWARLACAYIANDNYGGLDRRERFELITSHSQEVGDHLLDDMYRVTLEVIFPKSPTQKLALRRFHSVMAQVICTAEPLSMASLESMRNHFCDQDLRRIPIKAIIEPMGALLSGTTSLSITIRPLHASFIDFLTDDNRSAEFFVDVSGIDNKLAFSCLRIMEHKLKFNICGLSSSYLANFQVPDLAERIDNCISSELSYSCRLWTYHLHRAIFTKSLAETVRALFGHERLLFWLEVLTLLTKVNTCYAALSSVIEWVSKPDFKAMDDTTGHLSSYKDIRDDAADAQRFVRVFGGTISFSTPHLYVSALPFSPAKSRIFQKFAGHFQNTLKIIRGQHKGWPVTQAVLRGHTKTVNSVAFSPDGRRIISGSSDKTIRIWDAETGESLPDSLARHQARVHSVGFSPDGKKIVSGSKDKSIRLWDSDTGEALRPPIEGHSDWVRSVAFSPDGKQICSASGDRMIHLWSTETGHQLGQPLRGHANRVTCVAFSPDGRYIVSASLDWTVRLWDVESGKQLQPVLNGHSDCVWSVAFSPDGNLVVSGSNDCTVRLWDITTMEQLGEPLTGHTRGVLSVAFSPDGSLIVSGSEDTTVRLWSVETQWQLGIPLKGHENRVWSVTFSPDGRRIVSGSEDTTLRLWDTGATEEDFQQPQIGHAARISAIAFSPDGRKIASGSRDKTVRLWDTDTGKLLGPPLNGHEKEVNTIAFSPDGKILVSGSDDETVRVWNTDIGEQLMPPLRGHTDLVTSVAFSPDGKLIASGSLDKKIWLWDADTGEQLQPSLENDDGGMILSIAFSLDGSQIASGSKEGMLCLWGVKERKLLGQPFEGHKDWVRSVAFSPDGGQLASGSGDKTIRLWSTQRGQDSASLLRILLGHQKWIYSVLFSSDGQRVISGSQDRTIRIWDTHSGQELQVIRGHEGRIFALAYSPAREYIASGSDDKTIRVWYVDGAKDLRQRDIVLDKDEFFRTDKHLISFSTCWNHSLRDNRKSSTEPYMSADLVEVDGGWTWFQRESKSYRLFWAPQPYHPVWLHQYLLRVMPAPEIELNLSQMAHGSDWHSCYSAGEN</sequence>
<feature type="repeat" description="WD" evidence="3">
    <location>
        <begin position="1105"/>
        <end position="1146"/>
    </location>
</feature>
<feature type="repeat" description="WD" evidence="3">
    <location>
        <begin position="1496"/>
        <end position="1537"/>
    </location>
</feature>
<comment type="caution">
    <text evidence="6">The sequence shown here is derived from an EMBL/GenBank/DDBJ whole genome shotgun (WGS) entry which is preliminary data.</text>
</comment>
<evidence type="ECO:0000256" key="4">
    <source>
        <dbReference type="SAM" id="MobiDB-lite"/>
    </source>
</evidence>
<dbReference type="Gene3D" id="2.130.10.10">
    <property type="entry name" value="YVTN repeat-like/Quinoprotein amine dehydrogenase"/>
    <property type="match status" value="5"/>
</dbReference>
<feature type="repeat" description="WD" evidence="3">
    <location>
        <begin position="1191"/>
        <end position="1223"/>
    </location>
</feature>
<dbReference type="InterPro" id="IPR050349">
    <property type="entry name" value="WD_LIS1/nudF_dynein_reg"/>
</dbReference>
<protein>
    <recommendedName>
        <fullName evidence="5">Nephrocystin 3-like N-terminal domain-containing protein</fullName>
    </recommendedName>
</protein>
<feature type="repeat" description="WD" evidence="3">
    <location>
        <begin position="1235"/>
        <end position="1276"/>
    </location>
</feature>
<dbReference type="PANTHER" id="PTHR44129">
    <property type="entry name" value="WD REPEAT-CONTAINING PROTEIN POP1"/>
    <property type="match status" value="1"/>
</dbReference>
<evidence type="ECO:0000256" key="2">
    <source>
        <dbReference type="ARBA" id="ARBA00022737"/>
    </source>
</evidence>
<dbReference type="Proteomes" id="UP000284706">
    <property type="component" value="Unassembled WGS sequence"/>
</dbReference>
<evidence type="ECO:0000259" key="5">
    <source>
        <dbReference type="Pfam" id="PF24883"/>
    </source>
</evidence>
<feature type="repeat" description="WD" evidence="3">
    <location>
        <begin position="1365"/>
        <end position="1406"/>
    </location>
</feature>
<evidence type="ECO:0000256" key="1">
    <source>
        <dbReference type="ARBA" id="ARBA00022574"/>
    </source>
</evidence>
<feature type="region of interest" description="Disordered" evidence="4">
    <location>
        <begin position="97"/>
        <end position="117"/>
    </location>
</feature>
<dbReference type="InterPro" id="IPR036322">
    <property type="entry name" value="WD40_repeat_dom_sf"/>
</dbReference>
<dbReference type="InterPro" id="IPR015943">
    <property type="entry name" value="WD40/YVTN_repeat-like_dom_sf"/>
</dbReference>
<accession>A0A409W8I0</accession>
<feature type="repeat" description="WD" evidence="3">
    <location>
        <begin position="1408"/>
        <end position="1449"/>
    </location>
</feature>
<dbReference type="InParanoid" id="A0A409W8I0"/>
<dbReference type="OrthoDB" id="538223at2759"/>
<evidence type="ECO:0000313" key="6">
    <source>
        <dbReference type="EMBL" id="PPQ74828.1"/>
    </source>
</evidence>
<keyword evidence="2" id="KW-0677">Repeat</keyword>
<organism evidence="6 7">
    <name type="scientific">Gymnopilus dilepis</name>
    <dbReference type="NCBI Taxonomy" id="231916"/>
    <lineage>
        <taxon>Eukaryota</taxon>
        <taxon>Fungi</taxon>
        <taxon>Dikarya</taxon>
        <taxon>Basidiomycota</taxon>
        <taxon>Agaricomycotina</taxon>
        <taxon>Agaricomycetes</taxon>
        <taxon>Agaricomycetidae</taxon>
        <taxon>Agaricales</taxon>
        <taxon>Agaricineae</taxon>
        <taxon>Hymenogastraceae</taxon>
        <taxon>Gymnopilus</taxon>
    </lineage>
</organism>
<feature type="compositionally biased region" description="Polar residues" evidence="4">
    <location>
        <begin position="102"/>
        <end position="117"/>
    </location>
</feature>
<dbReference type="SMART" id="SM00320">
    <property type="entry name" value="WD40"/>
    <property type="match status" value="14"/>
</dbReference>
<evidence type="ECO:0000313" key="7">
    <source>
        <dbReference type="Proteomes" id="UP000284706"/>
    </source>
</evidence>
<dbReference type="PROSITE" id="PS50294">
    <property type="entry name" value="WD_REPEATS_REGION"/>
    <property type="match status" value="13"/>
</dbReference>
<dbReference type="STRING" id="231916.A0A409W8I0"/>
<dbReference type="PRINTS" id="PR00320">
    <property type="entry name" value="GPROTEINBRPT"/>
</dbReference>
<dbReference type="Pfam" id="PF00400">
    <property type="entry name" value="WD40"/>
    <property type="match status" value="14"/>
</dbReference>
<dbReference type="CDD" id="cd00200">
    <property type="entry name" value="WD40"/>
    <property type="match status" value="2"/>
</dbReference>
<evidence type="ECO:0000256" key="3">
    <source>
        <dbReference type="PROSITE-ProRule" id="PRU00221"/>
    </source>
</evidence>
<dbReference type="InterPro" id="IPR020472">
    <property type="entry name" value="WD40_PAC1"/>
</dbReference>
<dbReference type="InterPro" id="IPR056884">
    <property type="entry name" value="NPHP3-like_N"/>
</dbReference>
<dbReference type="SUPFAM" id="SSF52540">
    <property type="entry name" value="P-loop containing nucleoside triphosphate hydrolases"/>
    <property type="match status" value="1"/>
</dbReference>
<proteinExistence type="predicted"/>
<dbReference type="InterPro" id="IPR001680">
    <property type="entry name" value="WD40_rpt"/>
</dbReference>
<feature type="repeat" description="WD" evidence="3">
    <location>
        <begin position="1062"/>
        <end position="1103"/>
    </location>
</feature>
<keyword evidence="7" id="KW-1185">Reference proteome</keyword>
<feature type="repeat" description="WD" evidence="3">
    <location>
        <begin position="1454"/>
        <end position="1495"/>
    </location>
</feature>
<gene>
    <name evidence="6" type="ORF">CVT26_005429</name>
</gene>
<dbReference type="Gene3D" id="3.40.50.300">
    <property type="entry name" value="P-loop containing nucleotide triphosphate hydrolases"/>
    <property type="match status" value="1"/>
</dbReference>
<feature type="repeat" description="WD" evidence="3">
    <location>
        <begin position="976"/>
        <end position="1017"/>
    </location>
</feature>
<dbReference type="InterPro" id="IPR027417">
    <property type="entry name" value="P-loop_NTPase"/>
</dbReference>